<dbReference type="EMBL" id="CYGV01000169">
    <property type="protein sequence ID" value="CUA67638.1"/>
    <property type="molecule type" value="Genomic_DNA"/>
</dbReference>
<protein>
    <recommendedName>
        <fullName evidence="3">Laminin domain protein</fullName>
    </recommendedName>
</protein>
<reference evidence="1 2" key="1">
    <citation type="submission" date="2015-07" db="EMBL/GenBank/DDBJ databases">
        <authorList>
            <person name="Noorani M."/>
        </authorList>
    </citation>
    <scope>NUCLEOTIDE SEQUENCE [LARGE SCALE GENOMIC DNA]</scope>
    <source>
        <strain evidence="1">BBA 69670</strain>
    </source>
</reference>
<proteinExistence type="predicted"/>
<dbReference type="AlphaFoldDB" id="A0A0K6FN97"/>
<gene>
    <name evidence="1" type="ORF">RSOLAG22IIIB_07496</name>
</gene>
<evidence type="ECO:0000313" key="2">
    <source>
        <dbReference type="Proteomes" id="UP000044841"/>
    </source>
</evidence>
<accession>A0A0K6FN97</accession>
<organism evidence="1 2">
    <name type="scientific">Rhizoctonia solani</name>
    <dbReference type="NCBI Taxonomy" id="456999"/>
    <lineage>
        <taxon>Eukaryota</taxon>
        <taxon>Fungi</taxon>
        <taxon>Dikarya</taxon>
        <taxon>Basidiomycota</taxon>
        <taxon>Agaricomycotina</taxon>
        <taxon>Agaricomycetes</taxon>
        <taxon>Cantharellales</taxon>
        <taxon>Ceratobasidiaceae</taxon>
        <taxon>Rhizoctonia</taxon>
    </lineage>
</organism>
<sequence length="373" mass="41896">MFKFTNPANQTLSPPELPTYLKNVHDLKSITGVPSDNEIAAIHAVIRVANRVVDVKGLGDTSLHAQLMEHLFGAQIARYQSKYPYELVKDTTYIPPVLPGHVSVNLEPVSGFPSEDQLMKVHEALRLYEKYSETPSMFDPWINAELSQHLFDIQMAKFINNNSQDRPSSMQEATPPSALTSTIETGSIEKTIGLAEEPTTSSINNNRAEGTYVRMGFQPKQEPQAAPRRVHDVHVCEDLQRSNQLVGQLAEILGNINGVLVGIQHTMIRGQFRDDAEYNVREMGRMVNHRGDTIEKMDFLTRAHRDDPSSINIHIRGQRHSIYVPDTRLAAYLKFYGLEEGLCYEDHSILRVKGGSERLARERLGCYLSGCVG</sequence>
<dbReference type="Proteomes" id="UP000044841">
    <property type="component" value="Unassembled WGS sequence"/>
</dbReference>
<evidence type="ECO:0000313" key="1">
    <source>
        <dbReference type="EMBL" id="CUA67638.1"/>
    </source>
</evidence>
<evidence type="ECO:0008006" key="3">
    <source>
        <dbReference type="Google" id="ProtNLM"/>
    </source>
</evidence>
<name>A0A0K6FN97_9AGAM</name>
<keyword evidence="2" id="KW-1185">Reference proteome</keyword>